<name>A0A2A9CNH0_9ACTN</name>
<dbReference type="SUPFAM" id="SSF47413">
    <property type="entry name" value="lambda repressor-like DNA-binding domains"/>
    <property type="match status" value="1"/>
</dbReference>
<dbReference type="AlphaFoldDB" id="A0A2A9CNH0"/>
<sequence>MGNVIDIVAQRAYTQLVPTRVNATIVDVARSAGVSVSTVSKVINARYGVSERTAEHVRRVIAELGYESSLGARSLRSQRTGVLGVLVAEFEPFSTELLKGLGQAAEGSGYELLAYSGRIGPDPRYGWELRSLARLSGTLIDGAVLVTPTVSDPDYRIPVVALDPHAGSSSMPTIDSDSLTGAELAVNYLLSLGHRRIAMLAGRPDLNSAQLREAGYRRALQAAGIPVDPTLIEIGGFRPDSATAPARALLDRPDRPTAVFAANDLTAIRTIEVANELGLRVPEDLSVVGFDDVPDASQFRTPLTTIAQPLYQMGRLAMETLLRLLEGAELEESHLTLATTLVVRESTAPVPSR</sequence>
<dbReference type="InterPro" id="IPR000843">
    <property type="entry name" value="HTH_LacI"/>
</dbReference>
<keyword evidence="3" id="KW-0804">Transcription</keyword>
<evidence type="ECO:0000259" key="4">
    <source>
        <dbReference type="PROSITE" id="PS50932"/>
    </source>
</evidence>
<protein>
    <submittedName>
        <fullName evidence="5">LacI family transcriptional regulator</fullName>
    </submittedName>
</protein>
<gene>
    <name evidence="5" type="ORF">ATK74_0399</name>
</gene>
<feature type="domain" description="HTH lacI-type" evidence="4">
    <location>
        <begin position="23"/>
        <end position="77"/>
    </location>
</feature>
<dbReference type="EMBL" id="PDJC01000001">
    <property type="protein sequence ID" value="PFG15878.1"/>
    <property type="molecule type" value="Genomic_DNA"/>
</dbReference>
<dbReference type="Pfam" id="PF13377">
    <property type="entry name" value="Peripla_BP_3"/>
    <property type="match status" value="1"/>
</dbReference>
<keyword evidence="6" id="KW-1185">Reference proteome</keyword>
<dbReference type="Gene3D" id="3.40.50.2300">
    <property type="match status" value="2"/>
</dbReference>
<dbReference type="GO" id="GO:0000976">
    <property type="term" value="F:transcription cis-regulatory region binding"/>
    <property type="evidence" value="ECO:0007669"/>
    <property type="project" value="TreeGrafter"/>
</dbReference>
<dbReference type="CDD" id="cd01392">
    <property type="entry name" value="HTH_LacI"/>
    <property type="match status" value="1"/>
</dbReference>
<evidence type="ECO:0000256" key="2">
    <source>
        <dbReference type="ARBA" id="ARBA00023125"/>
    </source>
</evidence>
<dbReference type="PROSITE" id="PS00356">
    <property type="entry name" value="HTH_LACI_1"/>
    <property type="match status" value="1"/>
</dbReference>
<dbReference type="Gene3D" id="1.10.260.40">
    <property type="entry name" value="lambda repressor-like DNA-binding domains"/>
    <property type="match status" value="1"/>
</dbReference>
<dbReference type="PANTHER" id="PTHR30146">
    <property type="entry name" value="LACI-RELATED TRANSCRIPTIONAL REPRESSOR"/>
    <property type="match status" value="1"/>
</dbReference>
<dbReference type="GO" id="GO:0003700">
    <property type="term" value="F:DNA-binding transcription factor activity"/>
    <property type="evidence" value="ECO:0007669"/>
    <property type="project" value="TreeGrafter"/>
</dbReference>
<dbReference type="SUPFAM" id="SSF53822">
    <property type="entry name" value="Periplasmic binding protein-like I"/>
    <property type="match status" value="1"/>
</dbReference>
<reference evidence="5 6" key="1">
    <citation type="submission" date="2017-10" db="EMBL/GenBank/DDBJ databases">
        <title>Sequencing the genomes of 1000 actinobacteria strains.</title>
        <authorList>
            <person name="Klenk H.-P."/>
        </authorList>
    </citation>
    <scope>NUCLEOTIDE SEQUENCE [LARGE SCALE GENOMIC DNA]</scope>
    <source>
        <strain evidence="5 6">DSM 15597</strain>
    </source>
</reference>
<keyword evidence="1" id="KW-0805">Transcription regulation</keyword>
<dbReference type="Pfam" id="PF00356">
    <property type="entry name" value="LacI"/>
    <property type="match status" value="1"/>
</dbReference>
<dbReference type="CDD" id="cd06267">
    <property type="entry name" value="PBP1_LacI_sugar_binding-like"/>
    <property type="match status" value="1"/>
</dbReference>
<dbReference type="InterPro" id="IPR028082">
    <property type="entry name" value="Peripla_BP_I"/>
</dbReference>
<comment type="caution">
    <text evidence="5">The sequence shown here is derived from an EMBL/GenBank/DDBJ whole genome shotgun (WGS) entry which is preliminary data.</text>
</comment>
<evidence type="ECO:0000313" key="6">
    <source>
        <dbReference type="Proteomes" id="UP000226079"/>
    </source>
</evidence>
<evidence type="ECO:0000256" key="1">
    <source>
        <dbReference type="ARBA" id="ARBA00023015"/>
    </source>
</evidence>
<evidence type="ECO:0000313" key="5">
    <source>
        <dbReference type="EMBL" id="PFG15878.1"/>
    </source>
</evidence>
<evidence type="ECO:0000256" key="3">
    <source>
        <dbReference type="ARBA" id="ARBA00023163"/>
    </source>
</evidence>
<dbReference type="InterPro" id="IPR046335">
    <property type="entry name" value="LacI/GalR-like_sensor"/>
</dbReference>
<dbReference type="PANTHER" id="PTHR30146:SF153">
    <property type="entry name" value="LACTOSE OPERON REPRESSOR"/>
    <property type="match status" value="1"/>
</dbReference>
<organism evidence="5 6">
    <name type="scientific">Propionicimonas paludicola</name>
    <dbReference type="NCBI Taxonomy" id="185243"/>
    <lineage>
        <taxon>Bacteria</taxon>
        <taxon>Bacillati</taxon>
        <taxon>Actinomycetota</taxon>
        <taxon>Actinomycetes</taxon>
        <taxon>Propionibacteriales</taxon>
        <taxon>Nocardioidaceae</taxon>
        <taxon>Propionicimonas</taxon>
    </lineage>
</organism>
<dbReference type="PROSITE" id="PS50932">
    <property type="entry name" value="HTH_LACI_2"/>
    <property type="match status" value="1"/>
</dbReference>
<dbReference type="InterPro" id="IPR010982">
    <property type="entry name" value="Lambda_DNA-bd_dom_sf"/>
</dbReference>
<proteinExistence type="predicted"/>
<dbReference type="Proteomes" id="UP000226079">
    <property type="component" value="Unassembled WGS sequence"/>
</dbReference>
<dbReference type="PRINTS" id="PR00036">
    <property type="entry name" value="HTHLACI"/>
</dbReference>
<dbReference type="SMART" id="SM00354">
    <property type="entry name" value="HTH_LACI"/>
    <property type="match status" value="1"/>
</dbReference>
<keyword evidence="2" id="KW-0238">DNA-binding</keyword>
<accession>A0A2A9CNH0</accession>